<feature type="non-terminal residue" evidence="2">
    <location>
        <position position="1"/>
    </location>
</feature>
<comment type="caution">
    <text evidence="2">The sequence shown here is derived from an EMBL/GenBank/DDBJ whole genome shotgun (WGS) entry which is preliminary data.</text>
</comment>
<feature type="transmembrane region" description="Helical" evidence="1">
    <location>
        <begin position="249"/>
        <end position="266"/>
    </location>
</feature>
<dbReference type="Proteomes" id="UP000652761">
    <property type="component" value="Unassembled WGS sequence"/>
</dbReference>
<evidence type="ECO:0000313" key="3">
    <source>
        <dbReference type="Proteomes" id="UP000652761"/>
    </source>
</evidence>
<accession>A0A843UEJ4</accession>
<evidence type="ECO:0000313" key="2">
    <source>
        <dbReference type="EMBL" id="MQL80607.1"/>
    </source>
</evidence>
<dbReference type="AlphaFoldDB" id="A0A843UEJ4"/>
<protein>
    <submittedName>
        <fullName evidence="2">Uncharacterized protein</fullName>
    </submittedName>
</protein>
<evidence type="ECO:0000256" key="1">
    <source>
        <dbReference type="SAM" id="Phobius"/>
    </source>
</evidence>
<name>A0A843UEJ4_COLES</name>
<organism evidence="2 3">
    <name type="scientific">Colocasia esculenta</name>
    <name type="common">Wild taro</name>
    <name type="synonym">Arum esculentum</name>
    <dbReference type="NCBI Taxonomy" id="4460"/>
    <lineage>
        <taxon>Eukaryota</taxon>
        <taxon>Viridiplantae</taxon>
        <taxon>Streptophyta</taxon>
        <taxon>Embryophyta</taxon>
        <taxon>Tracheophyta</taxon>
        <taxon>Spermatophyta</taxon>
        <taxon>Magnoliopsida</taxon>
        <taxon>Liliopsida</taxon>
        <taxon>Araceae</taxon>
        <taxon>Aroideae</taxon>
        <taxon>Colocasieae</taxon>
        <taxon>Colocasia</taxon>
    </lineage>
</organism>
<keyword evidence="3" id="KW-1185">Reference proteome</keyword>
<gene>
    <name evidence="2" type="ORF">Taro_013062</name>
</gene>
<keyword evidence="1" id="KW-0472">Membrane</keyword>
<sequence length="787" mass="83818">TPDCCFGNPFLGAIRGGTVGCSSFFPNLVACPRCRMLFLPNLVEVQDVGACVVRLGFHVVAPVFRKLLCLGECVPRCGFRNVFDSAGSAGVVFGLTRVVVEAFLCFHCFVVLYSRVFGSVGGGATFEGPWRGSGRSGHYSGIRAQRSNEICNELITMAVPRKGECLLLLLGARATSVVAIFARAVVGFVLGLRAHVGVSRRLREPACGVVFTGAGLLPVDLVEVGIFARAKQMLVLPEFFSVGSGGGEVFPRIVWCSFLVVAALPSGLRSLLSGWLAVAFWWVFPEWCLGGSGGERLLALWVEVLPKLPCVGVVPLTVCLAVVLASLVSAMGVWLVVLLWKCQSHVVVSPCVWKRLIGAHCCDLLVESSSLGLDCCVQSARLLLVKVVDLDPVCGPVFGQFVVVVRLAVSPMGLCLEALVAIWCVALSACGGRSGASCCAFLRANMVVALLKLLVLRVFLLVWVSGGESLLVGHESFQAVGAVVYYTLSVFPFDASGGESFLLAWVVSAAGATVLHPAEFCLVCAAPVELSTSTCVLCALVVRPVSRQMSVHSLCGKVVVLITRKSCVATELPVATTRVAGGSERLSDCRGILVGHVLVAVGVAVALRSRSGGRRLNALAGSPFPLFFPFSFPSSSMRREVFFLPWRSGGGSCGAVARCRGSEEVAAVVSFPVVCLPSDVVTVERIATSVEASPRRESTSGMPEVWTVCPPLRRLWRWLGCSCCDVASHAVFELVFSCVLRCGFRNVFDSAGSAGVVFGLTRVVVEVFLCFCCFVVLYSRFFRFTAL</sequence>
<reference evidence="2" key="1">
    <citation type="submission" date="2017-07" db="EMBL/GenBank/DDBJ databases">
        <title>Taro Niue Genome Assembly and Annotation.</title>
        <authorList>
            <person name="Atibalentja N."/>
            <person name="Keating K."/>
            <person name="Fields C.J."/>
        </authorList>
    </citation>
    <scope>NUCLEOTIDE SEQUENCE</scope>
    <source>
        <strain evidence="2">Niue_2</strain>
        <tissue evidence="2">Leaf</tissue>
    </source>
</reference>
<dbReference type="EMBL" id="NMUH01000517">
    <property type="protein sequence ID" value="MQL80607.1"/>
    <property type="molecule type" value="Genomic_DNA"/>
</dbReference>
<feature type="transmembrane region" description="Helical" evidence="1">
    <location>
        <begin position="310"/>
        <end position="340"/>
    </location>
</feature>
<feature type="transmembrane region" description="Helical" evidence="1">
    <location>
        <begin position="442"/>
        <end position="464"/>
    </location>
</feature>
<feature type="transmembrane region" description="Helical" evidence="1">
    <location>
        <begin position="272"/>
        <end position="289"/>
    </location>
</feature>
<feature type="transmembrane region" description="Helical" evidence="1">
    <location>
        <begin position="166"/>
        <end position="189"/>
    </location>
</feature>
<proteinExistence type="predicted"/>
<feature type="transmembrane region" description="Helical" evidence="1">
    <location>
        <begin position="209"/>
        <end position="228"/>
    </location>
</feature>
<feature type="transmembrane region" description="Helical" evidence="1">
    <location>
        <begin position="754"/>
        <end position="778"/>
    </location>
</feature>
<keyword evidence="1" id="KW-0812">Transmembrane</keyword>
<keyword evidence="1" id="KW-1133">Transmembrane helix</keyword>